<feature type="binding site" evidence="4">
    <location>
        <position position="250"/>
    </location>
    <ligand>
        <name>S-adenosyl-L-methionine</name>
        <dbReference type="ChEBI" id="CHEBI:59789"/>
    </ligand>
</feature>
<protein>
    <recommendedName>
        <fullName evidence="8">TRAM domain-containing protein</fullName>
    </recommendedName>
</protein>
<evidence type="ECO:0000256" key="4">
    <source>
        <dbReference type="PROSITE-ProRule" id="PRU01024"/>
    </source>
</evidence>
<feature type="active site" evidence="5">
    <location>
        <position position="370"/>
    </location>
</feature>
<feature type="active site" description="Nucleophile" evidence="4">
    <location>
        <position position="370"/>
    </location>
</feature>
<dbReference type="SUPFAM" id="SSF53335">
    <property type="entry name" value="S-adenosyl-L-methionine-dependent methyltransferases"/>
    <property type="match status" value="1"/>
</dbReference>
<accession>A0A350H8Z3</accession>
<dbReference type="InterPro" id="IPR029063">
    <property type="entry name" value="SAM-dependent_MTases_sf"/>
</dbReference>
<dbReference type="InterPro" id="IPR012340">
    <property type="entry name" value="NA-bd_OB-fold"/>
</dbReference>
<evidence type="ECO:0000313" key="6">
    <source>
        <dbReference type="EMBL" id="HAV92009.1"/>
    </source>
</evidence>
<evidence type="ECO:0000256" key="3">
    <source>
        <dbReference type="ARBA" id="ARBA00022691"/>
    </source>
</evidence>
<dbReference type="PROSITE" id="PS51687">
    <property type="entry name" value="SAM_MT_RNA_M5U"/>
    <property type="match status" value="1"/>
</dbReference>
<evidence type="ECO:0000313" key="7">
    <source>
        <dbReference type="Proteomes" id="UP000264062"/>
    </source>
</evidence>
<name>A0A350H8Z3_UNCW3</name>
<reference evidence="6 7" key="1">
    <citation type="journal article" date="2018" name="Nat. Biotechnol.">
        <title>A standardized bacterial taxonomy based on genome phylogeny substantially revises the tree of life.</title>
        <authorList>
            <person name="Parks D.H."/>
            <person name="Chuvochina M."/>
            <person name="Waite D.W."/>
            <person name="Rinke C."/>
            <person name="Skarshewski A."/>
            <person name="Chaumeil P.A."/>
            <person name="Hugenholtz P."/>
        </authorList>
    </citation>
    <scope>NUCLEOTIDE SEQUENCE [LARGE SCALE GENOMIC DNA]</scope>
    <source>
        <strain evidence="6">UBA9956</strain>
    </source>
</reference>
<sequence>MTENKKIKIEKIISDGRGLGRSERMTYLIEKSVPGEIVAIKEEIKKKSYVECKISSIEEESLNRTIPVCPYYDSCGGCDLQHIKVSAHKEIKTQILKELLKKNAKIEFNDEISYFEKSFFNYRNKITLKIDGDRVGLLQEKSNRLVEIDECLICCADINKILKDLKSKVSPDNRISRAVIKNSAFNKTLIAFYTDYSAEDKLPKFMADINADSIIAVLKDKSAVFLKGNGSLADIIDGKSFAYSYSTFMQVNLEILQVLVSYMRKNLIRGNSLLDLYSGVGLYSIIFHDLFKDVVSVEGNKSSIHFQRKNLKDNKISNVNAVSKFIDDKLFIEKNAFDTCIIDPPREGVPPLALKHIFNSVKDTVIYISCDGATLSRDLKLISGSAFKIKNIAVFDMFPNTIHFETVVILERE</sequence>
<dbReference type="AlphaFoldDB" id="A0A350H8Z3"/>
<dbReference type="InterPro" id="IPR010280">
    <property type="entry name" value="U5_MeTrfase_fam"/>
</dbReference>
<proteinExistence type="inferred from homology"/>
<evidence type="ECO:0008006" key="8">
    <source>
        <dbReference type="Google" id="ProtNLM"/>
    </source>
</evidence>
<gene>
    <name evidence="6" type="ORF">DCW38_02375</name>
</gene>
<evidence type="ECO:0000256" key="1">
    <source>
        <dbReference type="ARBA" id="ARBA00022603"/>
    </source>
</evidence>
<dbReference type="PROSITE" id="PS01230">
    <property type="entry name" value="TRMA_1"/>
    <property type="match status" value="1"/>
</dbReference>
<dbReference type="Gene3D" id="2.40.50.1070">
    <property type="match status" value="1"/>
</dbReference>
<dbReference type="Proteomes" id="UP000264062">
    <property type="component" value="Unassembled WGS sequence"/>
</dbReference>
<evidence type="ECO:0000256" key="2">
    <source>
        <dbReference type="ARBA" id="ARBA00022679"/>
    </source>
</evidence>
<keyword evidence="3 4" id="KW-0949">S-adenosyl-L-methionine</keyword>
<keyword evidence="1 4" id="KW-0489">Methyltransferase</keyword>
<dbReference type="EMBL" id="DMZY01000073">
    <property type="protein sequence ID" value="HAV92009.1"/>
    <property type="molecule type" value="Genomic_DNA"/>
</dbReference>
<feature type="binding site" evidence="4">
    <location>
        <position position="343"/>
    </location>
    <ligand>
        <name>S-adenosyl-L-methionine</name>
        <dbReference type="ChEBI" id="CHEBI:59789"/>
    </ligand>
</feature>
<evidence type="ECO:0000256" key="5">
    <source>
        <dbReference type="PROSITE-ProRule" id="PRU10015"/>
    </source>
</evidence>
<dbReference type="Gene3D" id="2.40.50.140">
    <property type="entry name" value="Nucleic acid-binding proteins"/>
    <property type="match status" value="1"/>
</dbReference>
<dbReference type="PANTHER" id="PTHR11061:SF30">
    <property type="entry name" value="TRNA (URACIL(54)-C(5))-METHYLTRANSFERASE"/>
    <property type="match status" value="1"/>
</dbReference>
<feature type="binding site" evidence="4">
    <location>
        <position position="277"/>
    </location>
    <ligand>
        <name>S-adenosyl-L-methionine</name>
        <dbReference type="ChEBI" id="CHEBI:59789"/>
    </ligand>
</feature>
<keyword evidence="2 4" id="KW-0808">Transferase</keyword>
<feature type="binding site" evidence="4">
    <location>
        <position position="298"/>
    </location>
    <ligand>
        <name>S-adenosyl-L-methionine</name>
        <dbReference type="ChEBI" id="CHEBI:59789"/>
    </ligand>
</feature>
<organism evidence="6 7">
    <name type="scientific">candidate division WOR-3 bacterium</name>
    <dbReference type="NCBI Taxonomy" id="2052148"/>
    <lineage>
        <taxon>Bacteria</taxon>
        <taxon>Bacteria division WOR-3</taxon>
    </lineage>
</organism>
<dbReference type="GO" id="GO:0070041">
    <property type="term" value="F:rRNA (uridine-C5-)-methyltransferase activity"/>
    <property type="evidence" value="ECO:0007669"/>
    <property type="project" value="TreeGrafter"/>
</dbReference>
<dbReference type="GO" id="GO:0070475">
    <property type="term" value="P:rRNA base methylation"/>
    <property type="evidence" value="ECO:0007669"/>
    <property type="project" value="TreeGrafter"/>
</dbReference>
<dbReference type="Gene3D" id="3.40.50.150">
    <property type="entry name" value="Vaccinia Virus protein VP39"/>
    <property type="match status" value="1"/>
</dbReference>
<comment type="similarity">
    <text evidence="4">Belongs to the class I-like SAM-binding methyltransferase superfamily. RNA M5U methyltransferase family.</text>
</comment>
<dbReference type="InterPro" id="IPR030390">
    <property type="entry name" value="MeTrfase_TrmA_AS"/>
</dbReference>
<dbReference type="Pfam" id="PF05958">
    <property type="entry name" value="tRNA_U5-meth_tr"/>
    <property type="match status" value="1"/>
</dbReference>
<dbReference type="PANTHER" id="PTHR11061">
    <property type="entry name" value="RNA M5U METHYLTRANSFERASE"/>
    <property type="match status" value="1"/>
</dbReference>
<comment type="caution">
    <text evidence="6">The sequence shown here is derived from an EMBL/GenBank/DDBJ whole genome shotgun (WGS) entry which is preliminary data.</text>
</comment>